<dbReference type="InterPro" id="IPR014729">
    <property type="entry name" value="Rossmann-like_a/b/a_fold"/>
</dbReference>
<dbReference type="EMBL" id="CP139781">
    <property type="protein sequence ID" value="WRQ89249.1"/>
    <property type="molecule type" value="Genomic_DNA"/>
</dbReference>
<proteinExistence type="inferred from homology"/>
<dbReference type="PIRSF" id="PIRSF000857">
    <property type="entry name" value="PAPS_reductase"/>
    <property type="match status" value="1"/>
</dbReference>
<dbReference type="InterPro" id="IPR004511">
    <property type="entry name" value="PAPS/APS_Rdtase"/>
</dbReference>
<dbReference type="InterPro" id="IPR002500">
    <property type="entry name" value="PAPS_reduct_dom"/>
</dbReference>
<dbReference type="PANTHER" id="PTHR46509:SF1">
    <property type="entry name" value="PHOSPHOADENOSINE PHOSPHOSULFATE REDUCTASE"/>
    <property type="match status" value="1"/>
</dbReference>
<comment type="similarity">
    <text evidence="1 3">Belongs to the PAPS reductase family. CysH subfamily.</text>
</comment>
<dbReference type="NCBIfam" id="NF002537">
    <property type="entry name" value="PRK02090.1"/>
    <property type="match status" value="1"/>
</dbReference>
<dbReference type="PANTHER" id="PTHR46509">
    <property type="entry name" value="PHOSPHOADENOSINE PHOSPHOSULFATE REDUCTASE"/>
    <property type="match status" value="1"/>
</dbReference>
<comment type="catalytic activity">
    <reaction evidence="3">
        <text>[thioredoxin]-disulfide + sulfite + adenosine 3',5'-bisphosphate + 2 H(+) = [thioredoxin]-dithiol + 3'-phosphoadenylyl sulfate</text>
        <dbReference type="Rhea" id="RHEA:11724"/>
        <dbReference type="Rhea" id="RHEA-COMP:10698"/>
        <dbReference type="Rhea" id="RHEA-COMP:10700"/>
        <dbReference type="ChEBI" id="CHEBI:15378"/>
        <dbReference type="ChEBI" id="CHEBI:17359"/>
        <dbReference type="ChEBI" id="CHEBI:29950"/>
        <dbReference type="ChEBI" id="CHEBI:50058"/>
        <dbReference type="ChEBI" id="CHEBI:58339"/>
        <dbReference type="ChEBI" id="CHEBI:58343"/>
        <dbReference type="EC" id="1.8.4.8"/>
    </reaction>
</comment>
<evidence type="ECO:0000256" key="3">
    <source>
        <dbReference type="HAMAP-Rule" id="MF_00063"/>
    </source>
</evidence>
<feature type="active site" description="Nucleophile; cysteine thiosulfonate intermediate" evidence="3">
    <location>
        <position position="227"/>
    </location>
</feature>
<reference evidence="5 6" key="1">
    <citation type="submission" date="2023-12" db="EMBL/GenBank/DDBJ databases">
        <title>Description of an unclassified Opitutus bacterium of Verrucomicrobiota.</title>
        <authorList>
            <person name="Zhang D.-F."/>
        </authorList>
    </citation>
    <scope>NUCLEOTIDE SEQUENCE [LARGE SCALE GENOMIC DNA]</scope>
    <source>
        <strain evidence="5 6">WL0086</strain>
    </source>
</reference>
<gene>
    <name evidence="3" type="primary">cysH</name>
    <name evidence="5" type="ORF">K1X11_007500</name>
</gene>
<evidence type="ECO:0000259" key="4">
    <source>
        <dbReference type="Pfam" id="PF01507"/>
    </source>
</evidence>
<dbReference type="InterPro" id="IPR011800">
    <property type="entry name" value="PAPS_reductase_CysH"/>
</dbReference>
<evidence type="ECO:0000313" key="6">
    <source>
        <dbReference type="Proteomes" id="UP000738431"/>
    </source>
</evidence>
<dbReference type="Proteomes" id="UP000738431">
    <property type="component" value="Chromosome"/>
</dbReference>
<comment type="pathway">
    <text evidence="3">Sulfur metabolism; hydrogen sulfide biosynthesis; sulfite from sulfate: step 3/3.</text>
</comment>
<dbReference type="EC" id="1.8.4.8" evidence="3"/>
<dbReference type="Gene3D" id="3.40.50.620">
    <property type="entry name" value="HUPs"/>
    <property type="match status" value="1"/>
</dbReference>
<name>A0ABZ1CC34_9BACT</name>
<evidence type="ECO:0000313" key="5">
    <source>
        <dbReference type="EMBL" id="WRQ89249.1"/>
    </source>
</evidence>
<sequence length="240" mass="26841">MSSVALTSPEIDAAALEALDAAGRVRWAADAFGDGLILTTSFGVQSAVMLHLVTQVVPDIPVVFIDTGYLFPETYRFADELEKKLKLNLQVYTPRLTAARQEALYGKRWEQGVEGLKTYNLINKVEPMDRAVRDLGAVAWLAGLRRSQASTREQLPVAQQQNKVTKVHPIIDWDNRTVHRYLTEHGLPYHPLWEQGYVSLGDWHSSAPLTAGMNEEDTRFGGLKRECGLHELSGQPDFQI</sequence>
<organism evidence="5 6">
    <name type="scientific">Actomonas aquatica</name>
    <dbReference type="NCBI Taxonomy" id="2866162"/>
    <lineage>
        <taxon>Bacteria</taxon>
        <taxon>Pseudomonadati</taxon>
        <taxon>Verrucomicrobiota</taxon>
        <taxon>Opitutia</taxon>
        <taxon>Opitutales</taxon>
        <taxon>Opitutaceae</taxon>
        <taxon>Actomonas</taxon>
    </lineage>
</organism>
<dbReference type="NCBIfam" id="TIGR00434">
    <property type="entry name" value="cysH"/>
    <property type="match status" value="1"/>
</dbReference>
<keyword evidence="3" id="KW-0963">Cytoplasm</keyword>
<dbReference type="NCBIfam" id="TIGR02057">
    <property type="entry name" value="PAPS_reductase"/>
    <property type="match status" value="1"/>
</dbReference>
<dbReference type="CDD" id="cd23945">
    <property type="entry name" value="PAPS_reductase"/>
    <property type="match status" value="1"/>
</dbReference>
<keyword evidence="2 3" id="KW-0560">Oxidoreductase</keyword>
<evidence type="ECO:0000256" key="2">
    <source>
        <dbReference type="ARBA" id="ARBA00023002"/>
    </source>
</evidence>
<keyword evidence="6" id="KW-1185">Reference proteome</keyword>
<protein>
    <recommendedName>
        <fullName evidence="3">Phosphoadenosine 5'-phosphosulfate reductase</fullName>
        <shortName evidence="3">PAPS reductase</shortName>
        <ecNumber evidence="3">1.8.4.8</ecNumber>
    </recommendedName>
    <alternativeName>
        <fullName evidence="3">3'-phosphoadenylylsulfate reductase</fullName>
    </alternativeName>
    <alternativeName>
        <fullName evidence="3">PAPS reductase, thioredoxin dependent</fullName>
    </alternativeName>
    <alternativeName>
        <fullName evidence="3">PAPS sulfotransferase</fullName>
    </alternativeName>
    <alternativeName>
        <fullName evidence="3">PAdoPS reductase</fullName>
    </alternativeName>
</protein>
<comment type="caution">
    <text evidence="3">Lacks conserved residue(s) required for the propagation of feature annotation.</text>
</comment>
<evidence type="ECO:0000256" key="1">
    <source>
        <dbReference type="ARBA" id="ARBA00009732"/>
    </source>
</evidence>
<dbReference type="GO" id="GO:0004604">
    <property type="term" value="F:phosphoadenylyl-sulfate reductase (thioredoxin) activity"/>
    <property type="evidence" value="ECO:0007669"/>
    <property type="project" value="UniProtKB-EC"/>
</dbReference>
<dbReference type="HAMAP" id="MF_00063">
    <property type="entry name" value="CysH"/>
    <property type="match status" value="1"/>
</dbReference>
<feature type="domain" description="Phosphoadenosine phosphosulphate reductase" evidence="4">
    <location>
        <begin position="36"/>
        <end position="208"/>
    </location>
</feature>
<accession>A0ABZ1CC34</accession>
<dbReference type="Pfam" id="PF01507">
    <property type="entry name" value="PAPS_reduct"/>
    <property type="match status" value="1"/>
</dbReference>
<comment type="function">
    <text evidence="3">Catalyzes the formation of sulfite from phosphoadenosine 5'-phosphosulfate (PAPS) using thioredoxin as an electron donor.</text>
</comment>
<dbReference type="SUPFAM" id="SSF52402">
    <property type="entry name" value="Adenine nucleotide alpha hydrolases-like"/>
    <property type="match status" value="1"/>
</dbReference>
<dbReference type="RefSeq" id="WP_221030059.1">
    <property type="nucleotide sequence ID" value="NZ_CP139781.1"/>
</dbReference>
<comment type="subcellular location">
    <subcellularLocation>
        <location evidence="3">Cytoplasm</location>
    </subcellularLocation>
</comment>